<dbReference type="InterPro" id="IPR029479">
    <property type="entry name" value="Nitroreductase"/>
</dbReference>
<dbReference type="InterPro" id="IPR000415">
    <property type="entry name" value="Nitroreductase-like"/>
</dbReference>
<protein>
    <submittedName>
        <fullName evidence="4">Nitroreductase</fullName>
    </submittedName>
</protein>
<accession>A0A1I5S7V9</accession>
<dbReference type="PANTHER" id="PTHR43673:SF10">
    <property type="entry name" value="NADH DEHYDROGENASE_NAD(P)H NITROREDUCTASE XCC3605-RELATED"/>
    <property type="match status" value="1"/>
</dbReference>
<evidence type="ECO:0000259" key="3">
    <source>
        <dbReference type="Pfam" id="PF00881"/>
    </source>
</evidence>
<dbReference type="OrthoDB" id="9802510at2"/>
<feature type="domain" description="Nitroreductase" evidence="3">
    <location>
        <begin position="73"/>
        <end position="156"/>
    </location>
</feature>
<dbReference type="EMBL" id="FOWW01000003">
    <property type="protein sequence ID" value="SFP66822.1"/>
    <property type="molecule type" value="Genomic_DNA"/>
</dbReference>
<dbReference type="STRING" id="587909.SAMN05421810_10340"/>
<dbReference type="RefSeq" id="WP_092529747.1">
    <property type="nucleotide sequence ID" value="NZ_FOWW01000003.1"/>
</dbReference>
<sequence>MDKLAQTDVPVHDLIAHRWSPRAFDPDAVLPDRALRALLEAARWAASYGNTQPARYLVGRRPDASFTRLLGTLSENNQSWAHRASALLVAVAVTRNAKGEVPFAEYGVGLATQNLVLQAVAEGLAAHQMAGFDPEAVRREFALPDEARPVVAIAVGTPTGAEVLGDPRRIERERAARERLPLVELAFTDRWGTPAVP</sequence>
<gene>
    <name evidence="4" type="ORF">SAMN05421810_10340</name>
</gene>
<dbReference type="Pfam" id="PF00881">
    <property type="entry name" value="Nitroreductase"/>
    <property type="match status" value="2"/>
</dbReference>
<evidence type="ECO:0000313" key="4">
    <source>
        <dbReference type="EMBL" id="SFP66822.1"/>
    </source>
</evidence>
<dbReference type="CDD" id="cd02138">
    <property type="entry name" value="TdsD-like"/>
    <property type="match status" value="1"/>
</dbReference>
<feature type="domain" description="Nitroreductase" evidence="3">
    <location>
        <begin position="15"/>
        <end position="60"/>
    </location>
</feature>
<dbReference type="Gene3D" id="3.40.109.10">
    <property type="entry name" value="NADH Oxidase"/>
    <property type="match status" value="1"/>
</dbReference>
<organism evidence="4 5">
    <name type="scientific">Amycolatopsis arida</name>
    <dbReference type="NCBI Taxonomy" id="587909"/>
    <lineage>
        <taxon>Bacteria</taxon>
        <taxon>Bacillati</taxon>
        <taxon>Actinomycetota</taxon>
        <taxon>Actinomycetes</taxon>
        <taxon>Pseudonocardiales</taxon>
        <taxon>Pseudonocardiaceae</taxon>
        <taxon>Amycolatopsis</taxon>
    </lineage>
</organism>
<comment type="similarity">
    <text evidence="1">Belongs to the nitroreductase family.</text>
</comment>
<keyword evidence="5" id="KW-1185">Reference proteome</keyword>
<name>A0A1I5S7V9_9PSEU</name>
<dbReference type="GO" id="GO:0016491">
    <property type="term" value="F:oxidoreductase activity"/>
    <property type="evidence" value="ECO:0007669"/>
    <property type="project" value="UniProtKB-KW"/>
</dbReference>
<evidence type="ECO:0000256" key="2">
    <source>
        <dbReference type="ARBA" id="ARBA00023002"/>
    </source>
</evidence>
<evidence type="ECO:0000256" key="1">
    <source>
        <dbReference type="ARBA" id="ARBA00007118"/>
    </source>
</evidence>
<reference evidence="5" key="1">
    <citation type="submission" date="2016-10" db="EMBL/GenBank/DDBJ databases">
        <authorList>
            <person name="Varghese N."/>
            <person name="Submissions S."/>
        </authorList>
    </citation>
    <scope>NUCLEOTIDE SEQUENCE [LARGE SCALE GENOMIC DNA]</scope>
    <source>
        <strain evidence="5">CGMCC 4.5579</strain>
    </source>
</reference>
<dbReference type="Proteomes" id="UP000198727">
    <property type="component" value="Unassembled WGS sequence"/>
</dbReference>
<dbReference type="SUPFAM" id="SSF55469">
    <property type="entry name" value="FMN-dependent nitroreductase-like"/>
    <property type="match status" value="1"/>
</dbReference>
<keyword evidence="2" id="KW-0560">Oxidoreductase</keyword>
<dbReference type="AlphaFoldDB" id="A0A1I5S7V9"/>
<proteinExistence type="inferred from homology"/>
<dbReference type="PANTHER" id="PTHR43673">
    <property type="entry name" value="NAD(P)H NITROREDUCTASE YDGI-RELATED"/>
    <property type="match status" value="1"/>
</dbReference>
<evidence type="ECO:0000313" key="5">
    <source>
        <dbReference type="Proteomes" id="UP000198727"/>
    </source>
</evidence>